<dbReference type="InterPro" id="IPR013525">
    <property type="entry name" value="ABC2_TM"/>
</dbReference>
<evidence type="ECO:0000256" key="3">
    <source>
        <dbReference type="ARBA" id="ARBA00022692"/>
    </source>
</evidence>
<keyword evidence="8" id="KW-0067">ATP-binding</keyword>
<evidence type="ECO:0000256" key="1">
    <source>
        <dbReference type="ARBA" id="ARBA00004141"/>
    </source>
</evidence>
<proteinExistence type="predicted"/>
<evidence type="ECO:0000256" key="6">
    <source>
        <dbReference type="SAM" id="Phobius"/>
    </source>
</evidence>
<feature type="transmembrane region" description="Helical" evidence="6">
    <location>
        <begin position="354"/>
        <end position="371"/>
    </location>
</feature>
<evidence type="ECO:0000256" key="5">
    <source>
        <dbReference type="ARBA" id="ARBA00023136"/>
    </source>
</evidence>
<dbReference type="GO" id="GO:0140359">
    <property type="term" value="F:ABC-type transporter activity"/>
    <property type="evidence" value="ECO:0007669"/>
    <property type="project" value="InterPro"/>
</dbReference>
<keyword evidence="9" id="KW-1185">Reference proteome</keyword>
<comment type="subcellular location">
    <subcellularLocation>
        <location evidence="1">Membrane</location>
        <topology evidence="1">Multi-pass membrane protein</topology>
    </subcellularLocation>
</comment>
<feature type="transmembrane region" description="Helical" evidence="6">
    <location>
        <begin position="254"/>
        <end position="275"/>
    </location>
</feature>
<dbReference type="OrthoDB" id="66620at2759"/>
<evidence type="ECO:0000256" key="2">
    <source>
        <dbReference type="ARBA" id="ARBA00022448"/>
    </source>
</evidence>
<dbReference type="GO" id="GO:0016020">
    <property type="term" value="C:membrane"/>
    <property type="evidence" value="ECO:0007669"/>
    <property type="project" value="UniProtKB-SubCell"/>
</dbReference>
<dbReference type="GO" id="GO:0005524">
    <property type="term" value="F:ATP binding"/>
    <property type="evidence" value="ECO:0007669"/>
    <property type="project" value="UniProtKB-KW"/>
</dbReference>
<accession>X6NP68</accession>
<dbReference type="PANTHER" id="PTHR48041">
    <property type="entry name" value="ABC TRANSPORTER G FAMILY MEMBER 28"/>
    <property type="match status" value="1"/>
</dbReference>
<dbReference type="InterPro" id="IPR050352">
    <property type="entry name" value="ABCG_transporters"/>
</dbReference>
<name>X6NP68_RETFI</name>
<keyword evidence="3 6" id="KW-0812">Transmembrane</keyword>
<feature type="transmembrane region" description="Helical" evidence="6">
    <location>
        <begin position="176"/>
        <end position="197"/>
    </location>
</feature>
<keyword evidence="5 6" id="KW-0472">Membrane</keyword>
<gene>
    <name evidence="8" type="ORF">RFI_09967</name>
</gene>
<keyword evidence="2" id="KW-0813">Transport</keyword>
<feature type="domain" description="ABC-2 type transporter transmembrane" evidence="7">
    <location>
        <begin position="122"/>
        <end position="333"/>
    </location>
</feature>
<protein>
    <submittedName>
        <fullName evidence="8">ATP-binding cassette superfamily</fullName>
    </submittedName>
</protein>
<comment type="caution">
    <text evidence="8">The sequence shown here is derived from an EMBL/GenBank/DDBJ whole genome shotgun (WGS) entry which is preliminary data.</text>
</comment>
<reference evidence="8 9" key="1">
    <citation type="journal article" date="2013" name="Curr. Biol.">
        <title>The Genome of the Foraminiferan Reticulomyxa filosa.</title>
        <authorList>
            <person name="Glockner G."/>
            <person name="Hulsmann N."/>
            <person name="Schleicher M."/>
            <person name="Noegel A.A."/>
            <person name="Eichinger L."/>
            <person name="Gallinger C."/>
            <person name="Pawlowski J."/>
            <person name="Sierra R."/>
            <person name="Euteneuer U."/>
            <person name="Pillet L."/>
            <person name="Moustafa A."/>
            <person name="Platzer M."/>
            <person name="Groth M."/>
            <person name="Szafranski K."/>
            <person name="Schliwa M."/>
        </authorList>
    </citation>
    <scope>NUCLEOTIDE SEQUENCE [LARGE SCALE GENOMIC DNA]</scope>
</reference>
<dbReference type="Pfam" id="PF01061">
    <property type="entry name" value="ABC2_membrane"/>
    <property type="match status" value="1"/>
</dbReference>
<feature type="transmembrane region" description="Helical" evidence="6">
    <location>
        <begin position="218"/>
        <end position="242"/>
    </location>
</feature>
<evidence type="ECO:0000256" key="4">
    <source>
        <dbReference type="ARBA" id="ARBA00022989"/>
    </source>
</evidence>
<organism evidence="8 9">
    <name type="scientific">Reticulomyxa filosa</name>
    <dbReference type="NCBI Taxonomy" id="46433"/>
    <lineage>
        <taxon>Eukaryota</taxon>
        <taxon>Sar</taxon>
        <taxon>Rhizaria</taxon>
        <taxon>Retaria</taxon>
        <taxon>Foraminifera</taxon>
        <taxon>Monothalamids</taxon>
        <taxon>Reticulomyxidae</taxon>
        <taxon>Reticulomyxa</taxon>
    </lineage>
</organism>
<feature type="transmembrane region" description="Helical" evidence="6">
    <location>
        <begin position="287"/>
        <end position="305"/>
    </location>
</feature>
<dbReference type="AlphaFoldDB" id="X6NP68"/>
<dbReference type="OMA" id="FLGIMYR"/>
<evidence type="ECO:0000313" key="9">
    <source>
        <dbReference type="Proteomes" id="UP000023152"/>
    </source>
</evidence>
<evidence type="ECO:0000313" key="8">
    <source>
        <dbReference type="EMBL" id="ETO27167.1"/>
    </source>
</evidence>
<dbReference type="EMBL" id="ASPP01007421">
    <property type="protein sequence ID" value="ETO27167.1"/>
    <property type="molecule type" value="Genomic_DNA"/>
</dbReference>
<dbReference type="Proteomes" id="UP000023152">
    <property type="component" value="Unassembled WGS sequence"/>
</dbReference>
<sequence length="375" mass="43504">MKMNSLIGWYCWQMDILFIMVREETKQLPTSAIWDFLVHHISYKYFHSFLFCFNPADYFLDLISRDAKSHGVSDQRIELLKEAWKKFESSKEKQEDKQEENADRHVLEQFEEIKTVRSGFLTQLQVLALRSSRQVYRDKISLIIRLFMSLFFSLFLSAIYSDTNYGQKSIQDRTGILFFVAINQSFGGMIGVVNTFTVEKAIVMRERQAKSYHVVSYYLTKFLTAVPIDAIYPIIFSCIMYWIVNLNPHAEQFILFIVITVLTSFTAMALGFLVASFAPNVDAANAMAPPFMILMILFGGFYINIKNIPVWLGWLQNLSSIRWAYMAFCINEFKNEKFHCSSTDSACISTGEDVTSLFFFAYFIFVSLILIKNVI</sequence>
<evidence type="ECO:0000259" key="7">
    <source>
        <dbReference type="Pfam" id="PF01061"/>
    </source>
</evidence>
<keyword evidence="8" id="KW-0547">Nucleotide-binding</keyword>
<dbReference type="PANTHER" id="PTHR48041:SF41">
    <property type="entry name" value="ABC TRANSPORTER G FAMILY"/>
    <property type="match status" value="1"/>
</dbReference>
<keyword evidence="4 6" id="KW-1133">Transmembrane helix</keyword>
<feature type="transmembrane region" description="Helical" evidence="6">
    <location>
        <begin position="142"/>
        <end position="161"/>
    </location>
</feature>